<name>A0ABW4Z252_9HYPH</name>
<evidence type="ECO:0000256" key="3">
    <source>
        <dbReference type="ARBA" id="ARBA00023125"/>
    </source>
</evidence>
<sequence length="303" mass="34253">MECLTQRRRLRDMDESTCKIILELHRTANITRAADRLAMTQPALSKRLQAIERDFGVRLVVRTPKGVAFTPEGEYLAREAGKVLAHFGEIRTQLMSFGDRSGTLRLGVTNSFARYTLPAGLKRYQADCPDVSFDISTGVSSEIVKLIEDGRVHVGFIYGDFDGPFERMLIGQEQACLVNREPLDLAELPTTPQISYLSDPFAKRLLNDWWHSHFTAPMLIGMRANHGDTCLEMIANGLGYGIFLSPKFTGRSHRLYSTPLDYANGSPFARNAWMVWRSEFTQIALIGRFIDFVRNNLDVFDGH</sequence>
<dbReference type="PROSITE" id="PS50931">
    <property type="entry name" value="HTH_LYSR"/>
    <property type="match status" value="1"/>
</dbReference>
<feature type="domain" description="HTH lysR-type" evidence="5">
    <location>
        <begin position="13"/>
        <end position="70"/>
    </location>
</feature>
<dbReference type="Gene3D" id="3.40.190.290">
    <property type="match status" value="1"/>
</dbReference>
<dbReference type="PANTHER" id="PTHR30126:SF78">
    <property type="entry name" value="HTH LYSR-TYPE DOMAIN-CONTAINING PROTEIN"/>
    <property type="match status" value="1"/>
</dbReference>
<evidence type="ECO:0000313" key="6">
    <source>
        <dbReference type="EMBL" id="MFD2142676.1"/>
    </source>
</evidence>
<dbReference type="InterPro" id="IPR036390">
    <property type="entry name" value="WH_DNA-bd_sf"/>
</dbReference>
<gene>
    <name evidence="6" type="ORF">ACFSNC_19895</name>
</gene>
<dbReference type="InterPro" id="IPR000847">
    <property type="entry name" value="LysR_HTH_N"/>
</dbReference>
<keyword evidence="2" id="KW-0805">Transcription regulation</keyword>
<dbReference type="InterPro" id="IPR005119">
    <property type="entry name" value="LysR_subst-bd"/>
</dbReference>
<dbReference type="PANTHER" id="PTHR30126">
    <property type="entry name" value="HTH-TYPE TRANSCRIPTIONAL REGULATOR"/>
    <property type="match status" value="1"/>
</dbReference>
<dbReference type="CDD" id="cd05466">
    <property type="entry name" value="PBP2_LTTR_substrate"/>
    <property type="match status" value="1"/>
</dbReference>
<keyword evidence="7" id="KW-1185">Reference proteome</keyword>
<evidence type="ECO:0000259" key="5">
    <source>
        <dbReference type="PROSITE" id="PS50931"/>
    </source>
</evidence>
<comment type="caution">
    <text evidence="6">The sequence shown here is derived from an EMBL/GenBank/DDBJ whole genome shotgun (WGS) entry which is preliminary data.</text>
</comment>
<dbReference type="EMBL" id="JBHUHD010000001">
    <property type="protein sequence ID" value="MFD2142676.1"/>
    <property type="molecule type" value="Genomic_DNA"/>
</dbReference>
<accession>A0ABW4Z252</accession>
<dbReference type="PRINTS" id="PR00039">
    <property type="entry name" value="HTHLYSR"/>
</dbReference>
<dbReference type="SUPFAM" id="SSF46785">
    <property type="entry name" value="Winged helix' DNA-binding domain"/>
    <property type="match status" value="1"/>
</dbReference>
<dbReference type="Proteomes" id="UP001597299">
    <property type="component" value="Unassembled WGS sequence"/>
</dbReference>
<dbReference type="Gene3D" id="1.10.10.10">
    <property type="entry name" value="Winged helix-like DNA-binding domain superfamily/Winged helix DNA-binding domain"/>
    <property type="match status" value="1"/>
</dbReference>
<dbReference type="InterPro" id="IPR036388">
    <property type="entry name" value="WH-like_DNA-bd_sf"/>
</dbReference>
<proteinExistence type="inferred from homology"/>
<evidence type="ECO:0000313" key="7">
    <source>
        <dbReference type="Proteomes" id="UP001597299"/>
    </source>
</evidence>
<evidence type="ECO:0000256" key="4">
    <source>
        <dbReference type="ARBA" id="ARBA00023163"/>
    </source>
</evidence>
<comment type="similarity">
    <text evidence="1">Belongs to the LysR transcriptional regulatory family.</text>
</comment>
<dbReference type="Pfam" id="PF03466">
    <property type="entry name" value="LysR_substrate"/>
    <property type="match status" value="1"/>
</dbReference>
<protein>
    <submittedName>
        <fullName evidence="6">LysR family transcriptional regulator</fullName>
    </submittedName>
</protein>
<dbReference type="Pfam" id="PF00126">
    <property type="entry name" value="HTH_1"/>
    <property type="match status" value="1"/>
</dbReference>
<keyword evidence="3" id="KW-0238">DNA-binding</keyword>
<dbReference type="SUPFAM" id="SSF53850">
    <property type="entry name" value="Periplasmic binding protein-like II"/>
    <property type="match status" value="1"/>
</dbReference>
<evidence type="ECO:0000256" key="2">
    <source>
        <dbReference type="ARBA" id="ARBA00023015"/>
    </source>
</evidence>
<keyword evidence="4" id="KW-0804">Transcription</keyword>
<dbReference type="RefSeq" id="WP_213353543.1">
    <property type="nucleotide sequence ID" value="NZ_JAHBGB010000037.1"/>
</dbReference>
<organism evidence="6 7">
    <name type="scientific">Ancylobacter oerskovii</name>
    <dbReference type="NCBI Taxonomy" id="459519"/>
    <lineage>
        <taxon>Bacteria</taxon>
        <taxon>Pseudomonadati</taxon>
        <taxon>Pseudomonadota</taxon>
        <taxon>Alphaproteobacteria</taxon>
        <taxon>Hyphomicrobiales</taxon>
        <taxon>Xanthobacteraceae</taxon>
        <taxon>Ancylobacter</taxon>
    </lineage>
</organism>
<reference evidence="7" key="1">
    <citation type="journal article" date="2019" name="Int. J. Syst. Evol. Microbiol.">
        <title>The Global Catalogue of Microorganisms (GCM) 10K type strain sequencing project: providing services to taxonomists for standard genome sequencing and annotation.</title>
        <authorList>
            <consortium name="The Broad Institute Genomics Platform"/>
            <consortium name="The Broad Institute Genome Sequencing Center for Infectious Disease"/>
            <person name="Wu L."/>
            <person name="Ma J."/>
        </authorList>
    </citation>
    <scope>NUCLEOTIDE SEQUENCE [LARGE SCALE GENOMIC DNA]</scope>
    <source>
        <strain evidence="7">CCM 7435</strain>
    </source>
</reference>
<evidence type="ECO:0000256" key="1">
    <source>
        <dbReference type="ARBA" id="ARBA00009437"/>
    </source>
</evidence>